<dbReference type="EMBL" id="SGWY01000001">
    <property type="protein sequence ID" value="RZS68491.1"/>
    <property type="molecule type" value="Genomic_DNA"/>
</dbReference>
<feature type="compositionally biased region" description="Basic and acidic residues" evidence="1">
    <location>
        <begin position="227"/>
        <end position="236"/>
    </location>
</feature>
<gene>
    <name evidence="3" type="ORF">EV187_0920</name>
</gene>
<feature type="transmembrane region" description="Helical" evidence="2">
    <location>
        <begin position="148"/>
        <end position="168"/>
    </location>
</feature>
<comment type="caution">
    <text evidence="3">The sequence shown here is derived from an EMBL/GenBank/DDBJ whole genome shotgun (WGS) entry which is preliminary data.</text>
</comment>
<proteinExistence type="predicted"/>
<sequence length="236" mass="26262">MRRGRGIPVRQLFGVLRVLAAVAIIVAIVGQFAQSWSMVPDRLPFVVNFFSFFTILSNAVSAIVLLMGAWFSFTRRGDPSWYNLVRACVVTYMATTFVVYNLLLREISLDQATTVPWSNEILHVWAPLYLVADWVLAPGRRHVEWRRLWTIAIFPIAWAVYSMIRGALVGWYPYPFLNPAQPAGYGGVAVYVIAIAAFILLVGAGIIALSRTPWPHEPEDEAPAAPSDEREGAIAA</sequence>
<feature type="transmembrane region" description="Helical" evidence="2">
    <location>
        <begin position="45"/>
        <end position="71"/>
    </location>
</feature>
<keyword evidence="2" id="KW-1133">Transmembrane helix</keyword>
<accession>A0A4Q7MJI3</accession>
<dbReference type="AlphaFoldDB" id="A0A4Q7MJI3"/>
<evidence type="ECO:0008006" key="5">
    <source>
        <dbReference type="Google" id="ProtNLM"/>
    </source>
</evidence>
<protein>
    <recommendedName>
        <fullName evidence="5">FAR-17a/AIG1-like protein</fullName>
    </recommendedName>
</protein>
<organism evidence="3 4">
    <name type="scientific">Agromyces ramosus</name>
    <dbReference type="NCBI Taxonomy" id="33879"/>
    <lineage>
        <taxon>Bacteria</taxon>
        <taxon>Bacillati</taxon>
        <taxon>Actinomycetota</taxon>
        <taxon>Actinomycetes</taxon>
        <taxon>Micrococcales</taxon>
        <taxon>Microbacteriaceae</taxon>
        <taxon>Agromyces</taxon>
    </lineage>
</organism>
<feature type="region of interest" description="Disordered" evidence="1">
    <location>
        <begin position="217"/>
        <end position="236"/>
    </location>
</feature>
<dbReference type="NCBIfam" id="NF038065">
    <property type="entry name" value="Pr6Pr"/>
    <property type="match status" value="1"/>
</dbReference>
<keyword evidence="2" id="KW-0812">Transmembrane</keyword>
<keyword evidence="4" id="KW-1185">Reference proteome</keyword>
<name>A0A4Q7MJI3_9MICO</name>
<dbReference type="Proteomes" id="UP000293289">
    <property type="component" value="Unassembled WGS sequence"/>
</dbReference>
<evidence type="ECO:0000313" key="4">
    <source>
        <dbReference type="Proteomes" id="UP000293289"/>
    </source>
</evidence>
<feature type="transmembrane region" description="Helical" evidence="2">
    <location>
        <begin position="83"/>
        <end position="103"/>
    </location>
</feature>
<feature type="transmembrane region" description="Helical" evidence="2">
    <location>
        <begin position="188"/>
        <end position="209"/>
    </location>
</feature>
<evidence type="ECO:0000313" key="3">
    <source>
        <dbReference type="EMBL" id="RZS68491.1"/>
    </source>
</evidence>
<feature type="transmembrane region" description="Helical" evidence="2">
    <location>
        <begin position="12"/>
        <end position="33"/>
    </location>
</feature>
<reference evidence="3 4" key="1">
    <citation type="submission" date="2019-02" db="EMBL/GenBank/DDBJ databases">
        <title>Genomic Encyclopedia of Type Strains, Phase IV (KMG-IV): sequencing the most valuable type-strain genomes for metagenomic binning, comparative biology and taxonomic classification.</title>
        <authorList>
            <person name="Goeker M."/>
        </authorList>
    </citation>
    <scope>NUCLEOTIDE SEQUENCE [LARGE SCALE GENOMIC DNA]</scope>
    <source>
        <strain evidence="3 4">DSM 43045</strain>
    </source>
</reference>
<evidence type="ECO:0000256" key="2">
    <source>
        <dbReference type="SAM" id="Phobius"/>
    </source>
</evidence>
<feature type="transmembrane region" description="Helical" evidence="2">
    <location>
        <begin position="115"/>
        <end position="136"/>
    </location>
</feature>
<evidence type="ECO:0000256" key="1">
    <source>
        <dbReference type="SAM" id="MobiDB-lite"/>
    </source>
</evidence>
<dbReference type="InterPro" id="IPR049713">
    <property type="entry name" value="Pr6Pr-like"/>
</dbReference>
<keyword evidence="2" id="KW-0472">Membrane</keyword>